<accession>G0EQH5</accession>
<dbReference type="Proteomes" id="UP000008522">
    <property type="component" value="Chromosome"/>
</dbReference>
<dbReference type="InterPro" id="IPR017896">
    <property type="entry name" value="4Fe4S_Fe-S-bd"/>
</dbReference>
<protein>
    <submittedName>
        <fullName evidence="2">Coenzyme F420 hydrogenase/dehydrogenase beta subunit domain protein</fullName>
    </submittedName>
</protein>
<reference evidence="2 3" key="1">
    <citation type="journal article" date="2011" name="BMC Genomics">
        <title>Complete genome sequence of Brachyspira intermedia reveals unique genomic features in Brachyspira species and phage-mediated horizontal gene transfer.</title>
        <authorList>
            <person name="Hafstrom T."/>
            <person name="Jansson D.S."/>
            <person name="Segerman B."/>
        </authorList>
    </citation>
    <scope>NUCLEOTIDE SEQUENCE [LARGE SCALE GENOMIC DNA]</scope>
    <source>
        <strain evidence="3">ATCC 51140 / PWS/A</strain>
    </source>
</reference>
<proteinExistence type="predicted"/>
<dbReference type="PANTHER" id="PTHR43193">
    <property type="match status" value="1"/>
</dbReference>
<dbReference type="KEGG" id="bip:Bint_1457"/>
<organism evidence="2 3">
    <name type="scientific">Brachyspira intermedia (strain ATCC 51140 / PWS/A)</name>
    <name type="common">Serpulina intermedia</name>
    <dbReference type="NCBI Taxonomy" id="1045858"/>
    <lineage>
        <taxon>Bacteria</taxon>
        <taxon>Pseudomonadati</taxon>
        <taxon>Spirochaetota</taxon>
        <taxon>Spirochaetia</taxon>
        <taxon>Brachyspirales</taxon>
        <taxon>Brachyspiraceae</taxon>
        <taxon>Brachyspira</taxon>
    </lineage>
</organism>
<dbReference type="Pfam" id="PF04230">
    <property type="entry name" value="PS_pyruv_trans"/>
    <property type="match status" value="1"/>
</dbReference>
<dbReference type="InterPro" id="IPR052977">
    <property type="entry name" value="Polyferredoxin-like_ET"/>
</dbReference>
<gene>
    <name evidence="2" type="ordered locus">Bint_1457</name>
</gene>
<sequence length="741" mass="86820">MIETKEGFHYPLIDDEKCTDCGVCVKRCHSLNDNFKTKHRKEFYEVKASDEIRMKSSSGGMFSLVANYILDRGGYVCGASFSEDWLRVEHIIIDNKKDLDKLRYSKYIESDLGDVFIELKKLLNDKKEVLFTGAPCQVSALNHYLGRDYDNLLTMDFLCNSVVSQKIWEKYIREKVGNVEDIEYVSFRDKNIFKWSSGLYIKTRNKEYLSFGINDLYYKMFVNHTSCKEECLHCKYRRFDRPGDITIGDYWSVKAKYKDDKGISLIKISSDKASKIFNEIKSNCEYKAVNILHDGFGPWITPIFTSRKYFFDNLDKESIEELYKHCSDTKYNVGIVNMMFTNNAGGVLTYYALYKLIEQLGYNPVLIYSKLAANNLYDNTLGCQIALRYCNVGNSVYSESELYKYNTYCDTFIIGSDVVFALPSWVNLYHHLMNFVPSYKKKISFSSSFSCLPQDYNIGIKRKSLMKYYFEQFDKISVREDDGVEICKNIFDVKADHVLDPVFLLDNYDELLNNSKVKIDYDYIVVYYSTFDEKISNITNYISKELNLKVEIIPAINGYRDNPEYTIEDWIYKIRNCKYLITNTFHGFCFGLYFNRNIIISIYSGSSRLLSLMRMFNLEDRIVSSVEDIKNRDLLKDMDYTEINKKLEAEKKRSIEWLKEALESPKVLKEDSYKDDLINILIKDSMNMGASISNLQNNNIDISKSKVIIDLNNKINKLINTIAWWIPIKKWRDDFRNKMLN</sequence>
<evidence type="ECO:0000259" key="1">
    <source>
        <dbReference type="PROSITE" id="PS51379"/>
    </source>
</evidence>
<dbReference type="EMBL" id="CP002874">
    <property type="protein sequence ID" value="AEM22076.1"/>
    <property type="molecule type" value="Genomic_DNA"/>
</dbReference>
<dbReference type="AlphaFoldDB" id="G0EQH5"/>
<dbReference type="HOGENOM" id="CLU_014792_0_0_12"/>
<dbReference type="InterPro" id="IPR007345">
    <property type="entry name" value="Polysacch_pyruvyl_Trfase"/>
</dbReference>
<dbReference type="InterPro" id="IPR007525">
    <property type="entry name" value="FrhB_FdhB_C"/>
</dbReference>
<dbReference type="PATRIC" id="fig|1045858.4.peg.1456"/>
<dbReference type="PROSITE" id="PS51379">
    <property type="entry name" value="4FE4S_FER_2"/>
    <property type="match status" value="1"/>
</dbReference>
<evidence type="ECO:0000313" key="3">
    <source>
        <dbReference type="Proteomes" id="UP000008522"/>
    </source>
</evidence>
<evidence type="ECO:0000313" key="2">
    <source>
        <dbReference type="EMBL" id="AEM22076.1"/>
    </source>
</evidence>
<dbReference type="Pfam" id="PF04432">
    <property type="entry name" value="FrhB_FdhB_C"/>
    <property type="match status" value="1"/>
</dbReference>
<name>G0EQH5_BRAIP</name>
<dbReference type="PANTHER" id="PTHR43193:SF2">
    <property type="entry name" value="POLYFERREDOXIN PROTEIN FWDF"/>
    <property type="match status" value="1"/>
</dbReference>
<dbReference type="eggNOG" id="COG1035">
    <property type="taxonomic scope" value="Bacteria"/>
</dbReference>
<feature type="domain" description="4Fe-4S ferredoxin-type" evidence="1">
    <location>
        <begin position="9"/>
        <end position="40"/>
    </location>
</feature>
<keyword evidence="3" id="KW-1185">Reference proteome</keyword>